<dbReference type="GO" id="GO:0008168">
    <property type="term" value="F:methyltransferase activity"/>
    <property type="evidence" value="ECO:0007669"/>
    <property type="project" value="UniProtKB-KW"/>
</dbReference>
<evidence type="ECO:0000256" key="1">
    <source>
        <dbReference type="ARBA" id="ARBA00007137"/>
    </source>
</evidence>
<accession>A0A1F5YJH6</accession>
<dbReference type="GO" id="GO:0015948">
    <property type="term" value="P:methanogenesis"/>
    <property type="evidence" value="ECO:0007669"/>
    <property type="project" value="InterPro"/>
</dbReference>
<comment type="similarity">
    <text evidence="1">Belongs to the trimethylamine methyltransferase family.</text>
</comment>
<protein>
    <recommendedName>
        <fullName evidence="6">Trimethylamine methyltransferase</fullName>
    </recommendedName>
</protein>
<evidence type="ECO:0000313" key="5">
    <source>
        <dbReference type="Proteomes" id="UP000179129"/>
    </source>
</evidence>
<evidence type="ECO:0000256" key="3">
    <source>
        <dbReference type="ARBA" id="ARBA00022679"/>
    </source>
</evidence>
<keyword evidence="2" id="KW-0489">Methyltransferase</keyword>
<dbReference type="AlphaFoldDB" id="A0A1F5YJH6"/>
<organism evidence="4 5">
    <name type="scientific">Candidatus Glassbacteria bacterium RIFCSPLOWO2_12_FULL_58_11</name>
    <dbReference type="NCBI Taxonomy" id="1817867"/>
    <lineage>
        <taxon>Bacteria</taxon>
        <taxon>Candidatus Glassiibacteriota</taxon>
    </lineage>
</organism>
<dbReference type="InterPro" id="IPR038601">
    <property type="entry name" value="MttB-like_sf"/>
</dbReference>
<comment type="caution">
    <text evidence="4">The sequence shown here is derived from an EMBL/GenBank/DDBJ whole genome shotgun (WGS) entry which is preliminary data.</text>
</comment>
<dbReference type="GO" id="GO:0032259">
    <property type="term" value="P:methylation"/>
    <property type="evidence" value="ECO:0007669"/>
    <property type="project" value="UniProtKB-KW"/>
</dbReference>
<evidence type="ECO:0000256" key="2">
    <source>
        <dbReference type="ARBA" id="ARBA00022603"/>
    </source>
</evidence>
<dbReference type="Proteomes" id="UP000179129">
    <property type="component" value="Unassembled WGS sequence"/>
</dbReference>
<dbReference type="InterPro" id="IPR010426">
    <property type="entry name" value="MTTB_MeTrfase"/>
</dbReference>
<dbReference type="STRING" id="1817867.A3F83_08120"/>
<evidence type="ECO:0008006" key="6">
    <source>
        <dbReference type="Google" id="ProtNLM"/>
    </source>
</evidence>
<dbReference type="Pfam" id="PF06253">
    <property type="entry name" value="MTTB"/>
    <property type="match status" value="1"/>
</dbReference>
<name>A0A1F5YJH6_9BACT</name>
<proteinExistence type="inferred from homology"/>
<gene>
    <name evidence="4" type="ORF">A3F83_08120</name>
</gene>
<keyword evidence="3" id="KW-0808">Transferase</keyword>
<sequence>MAWKKFINQTDVEKINQATLNILERVGLKLEHEKIRERLLAAGALAGRDNETVCFPRKMVAEYLALAPREALFCGRNERRWRVAPGGDPVFWTAAALNLRGPEGRREFDRNALARLSRLVDGLPHIDGVVGVSVSDIAPRFRDVAGYRVMAANTGKHVRVLSFSPEGVEAIAEMAGVLNDSRTIAERPIFSVGFTAHGPLRWTGLALDVFYRSAGKGIPVMVNGEPMAGASAPVTLAGAITVGNAEILGGIVLNQVLEPGRPCVHNLGFAHVMDMRTGVAVTGAAENCLLAGAGAALANYYNLPSASWMSSDAMLADSQGAAEKTLAALSHAAAGVGLIWGAGTLESELCLSFAQTVIDNEIIGQVKRLLAGIRVDEETVAEKLIEEIGPCGNYLATEHTMRHFREEISETGLFCRVPLEKWQEQGGKALQELAEQRAWEIIAAASPPDLSPEQERELAKIEDQYIRSGY</sequence>
<evidence type="ECO:0000313" key="4">
    <source>
        <dbReference type="EMBL" id="OGG00331.1"/>
    </source>
</evidence>
<dbReference type="EMBL" id="MFIX01000263">
    <property type="protein sequence ID" value="OGG00331.1"/>
    <property type="molecule type" value="Genomic_DNA"/>
</dbReference>
<reference evidence="4 5" key="1">
    <citation type="journal article" date="2016" name="Nat. Commun.">
        <title>Thousands of microbial genomes shed light on interconnected biogeochemical processes in an aquifer system.</title>
        <authorList>
            <person name="Anantharaman K."/>
            <person name="Brown C.T."/>
            <person name="Hug L.A."/>
            <person name="Sharon I."/>
            <person name="Castelle C.J."/>
            <person name="Probst A.J."/>
            <person name="Thomas B.C."/>
            <person name="Singh A."/>
            <person name="Wilkins M.J."/>
            <person name="Karaoz U."/>
            <person name="Brodie E.L."/>
            <person name="Williams K.H."/>
            <person name="Hubbard S.S."/>
            <person name="Banfield J.F."/>
        </authorList>
    </citation>
    <scope>NUCLEOTIDE SEQUENCE [LARGE SCALE GENOMIC DNA]</scope>
</reference>
<dbReference type="Gene3D" id="3.20.20.480">
    <property type="entry name" value="Trimethylamine methyltransferase-like"/>
    <property type="match status" value="1"/>
</dbReference>